<feature type="domain" description="Carbohydrate kinase PfkB" evidence="4">
    <location>
        <begin position="20"/>
        <end position="287"/>
    </location>
</feature>
<dbReference type="EMBL" id="SNRY01000921">
    <property type="protein sequence ID" value="KAA6335155.1"/>
    <property type="molecule type" value="Genomic_DNA"/>
</dbReference>
<keyword evidence="2 5" id="KW-0808">Transferase</keyword>
<sequence>MENNVIVGLGELLWDVFPERKVLGGAPANFAYHSSQLGFQGYAVSAIGKDPLGQEILDSLAKKQLNYLLESVDFPTGTVQVTLDANGVPSYIITENVAWDNISFSKQTEELAKRCMAVSFGSLAQRNKTSRETINRFIDAVPDSAWKIFDINLRQHFYSKELIENSLRKCHILKINDEEIAIVAKLFDWDEAEELAIANRLLQNYNLRMVVLTEGANGSYVLSHIGETSFQPTPKVHVVDTVGAGDSFTAGFVAALLHGDSIIHAHQLAVEIAAYVCTQQGAMPKLPDTFLK</sequence>
<name>A0A5J4RNZ3_9ZZZZ</name>
<proteinExistence type="inferred from homology"/>
<dbReference type="InterPro" id="IPR050306">
    <property type="entry name" value="PfkB_Carbo_kinase"/>
</dbReference>
<dbReference type="PANTHER" id="PTHR43085:SF57">
    <property type="entry name" value="CARBOHYDRATE KINASE PFKB DOMAIN-CONTAINING PROTEIN"/>
    <property type="match status" value="1"/>
</dbReference>
<dbReference type="InterPro" id="IPR029056">
    <property type="entry name" value="Ribokinase-like"/>
</dbReference>
<gene>
    <name evidence="5" type="ORF">EZS27_016583</name>
</gene>
<dbReference type="PROSITE" id="PS00583">
    <property type="entry name" value="PFKB_KINASES_1"/>
    <property type="match status" value="1"/>
</dbReference>
<dbReference type="PROSITE" id="PS00584">
    <property type="entry name" value="PFKB_KINASES_2"/>
    <property type="match status" value="1"/>
</dbReference>
<organism evidence="5">
    <name type="scientific">termite gut metagenome</name>
    <dbReference type="NCBI Taxonomy" id="433724"/>
    <lineage>
        <taxon>unclassified sequences</taxon>
        <taxon>metagenomes</taxon>
        <taxon>organismal metagenomes</taxon>
    </lineage>
</organism>
<protein>
    <submittedName>
        <fullName evidence="5">Fructokinase</fullName>
        <ecNumber evidence="5">2.7.1.4</ecNumber>
    </submittedName>
</protein>
<reference evidence="5" key="1">
    <citation type="submission" date="2019-03" db="EMBL/GenBank/DDBJ databases">
        <title>Single cell metagenomics reveals metabolic interactions within the superorganism composed of flagellate Streblomastix strix and complex community of Bacteroidetes bacteria on its surface.</title>
        <authorList>
            <person name="Treitli S.C."/>
            <person name="Kolisko M."/>
            <person name="Husnik F."/>
            <person name="Keeling P."/>
            <person name="Hampl V."/>
        </authorList>
    </citation>
    <scope>NUCLEOTIDE SEQUENCE</scope>
    <source>
        <strain evidence="5">STM</strain>
    </source>
</reference>
<evidence type="ECO:0000313" key="5">
    <source>
        <dbReference type="EMBL" id="KAA6335155.1"/>
    </source>
</evidence>
<accession>A0A5J4RNZ3</accession>
<comment type="caution">
    <text evidence="5">The sequence shown here is derived from an EMBL/GenBank/DDBJ whole genome shotgun (WGS) entry which is preliminary data.</text>
</comment>
<dbReference type="SUPFAM" id="SSF53613">
    <property type="entry name" value="Ribokinase-like"/>
    <property type="match status" value="1"/>
</dbReference>
<evidence type="ECO:0000256" key="1">
    <source>
        <dbReference type="ARBA" id="ARBA00010688"/>
    </source>
</evidence>
<evidence type="ECO:0000256" key="3">
    <source>
        <dbReference type="ARBA" id="ARBA00022777"/>
    </source>
</evidence>
<dbReference type="Gene3D" id="3.40.1190.20">
    <property type="match status" value="1"/>
</dbReference>
<dbReference type="PANTHER" id="PTHR43085">
    <property type="entry name" value="HEXOKINASE FAMILY MEMBER"/>
    <property type="match status" value="1"/>
</dbReference>
<dbReference type="EC" id="2.7.1.4" evidence="5"/>
<comment type="similarity">
    <text evidence="1">Belongs to the carbohydrate kinase PfkB family.</text>
</comment>
<dbReference type="GO" id="GO:0008865">
    <property type="term" value="F:fructokinase activity"/>
    <property type="evidence" value="ECO:0007669"/>
    <property type="project" value="UniProtKB-EC"/>
</dbReference>
<dbReference type="InterPro" id="IPR002173">
    <property type="entry name" value="Carboh/pur_kinase_PfkB_CS"/>
</dbReference>
<evidence type="ECO:0000256" key="2">
    <source>
        <dbReference type="ARBA" id="ARBA00022679"/>
    </source>
</evidence>
<dbReference type="CDD" id="cd01167">
    <property type="entry name" value="bac_FRK"/>
    <property type="match status" value="1"/>
</dbReference>
<dbReference type="Pfam" id="PF00294">
    <property type="entry name" value="PfkB"/>
    <property type="match status" value="1"/>
</dbReference>
<keyword evidence="3 5" id="KW-0418">Kinase</keyword>
<dbReference type="InterPro" id="IPR011611">
    <property type="entry name" value="PfkB_dom"/>
</dbReference>
<evidence type="ECO:0000259" key="4">
    <source>
        <dbReference type="Pfam" id="PF00294"/>
    </source>
</evidence>
<dbReference type="AlphaFoldDB" id="A0A5J4RNZ3"/>